<proteinExistence type="predicted"/>
<name>A0AAV9TB04_9PEZI</name>
<dbReference type="SUPFAM" id="SSF48452">
    <property type="entry name" value="TPR-like"/>
    <property type="match status" value="1"/>
</dbReference>
<dbReference type="EMBL" id="JASAOK010000043">
    <property type="protein sequence ID" value="KAK6215436.1"/>
    <property type="molecule type" value="Genomic_DNA"/>
</dbReference>
<reference evidence="1 2" key="1">
    <citation type="submission" date="2023-04" db="EMBL/GenBank/DDBJ databases">
        <title>Colletotrichum tabacum stain YC1 causing leaf anthracnose on Nicotiana tabacum(L.) cv.</title>
        <authorList>
            <person name="Ji Z."/>
            <person name="Wang M."/>
            <person name="Zhang J."/>
            <person name="Wang N."/>
            <person name="Zhou Z."/>
        </authorList>
    </citation>
    <scope>NUCLEOTIDE SEQUENCE [LARGE SCALE GENOMIC DNA]</scope>
    <source>
        <strain evidence="1 2">YC1</strain>
    </source>
</reference>
<evidence type="ECO:0000313" key="2">
    <source>
        <dbReference type="Proteomes" id="UP001327957"/>
    </source>
</evidence>
<dbReference type="Gene3D" id="1.25.40.10">
    <property type="entry name" value="Tetratricopeptide repeat domain"/>
    <property type="match status" value="1"/>
</dbReference>
<comment type="caution">
    <text evidence="1">The sequence shown here is derived from an EMBL/GenBank/DDBJ whole genome shotgun (WGS) entry which is preliminary data.</text>
</comment>
<evidence type="ECO:0000313" key="1">
    <source>
        <dbReference type="EMBL" id="KAK6215436.1"/>
    </source>
</evidence>
<sequence length="841" mass="94618">MLIQNGLSTTRRLQSLFKSSTKICGFFIISEETVAWMVKDIMMRHGAVQTQTILGMVFLESRQPLESVRREIWRRIKPVNEGTLEEIDREFEVNFTRTERGWNLRPVTWALEKSCLAEVDESGAIWLDLLRFSISPHTKERRTTVLGSGNTQGGRWAIQEDLTMVEIRSKHPALELYWDRQSQSKYQRGLIQLANRVSAEGSRPTVLDLPLPDFKVEGFEEDPGIPRYWLQDLDGELFESLTDRNFMPIQTNSLKMLQRDSPAHSPGDGTATISSDVINATLLMIQGSYNEALSVASRSLRMAVKKHGEDDRRTLEAAVLTSKLMVKTCRVLQGRSLGKRCWGIIADRFDAKDPLALRATYVLVDAARAEGLFTRALSKSKALAKATSEAPIRSHALNLRCQGQLGNLHICVGNYVEADIVLSSAFEESEARWGLKHPISMRLQAGLALAQHHLGSTASARRNILTALGNQLYVYLGIQIDERTLMEATWKQFFKGVIIPRFQMASPCRMGHPDILDSLLTLGKVETGDQDSDKDLILTVFFMVHQRSRDKLARTHELTLDAALALGNALCSLPEEIRPRLWARYGEPSEHYRLVSAAGTGVEMAGSESSSDDGRAVVDEARIDKGTVHGDQVDEREVDVSHARARVDMSPRDSHLRINHPTILRAHQAAVTANALDVDRVDGDPLGHVNGSKAILVHILHEQEGRPGPNHPDTLRTMLALLAMQIVSNENRDATVVTLKDLLRRLHVDDVRKQRPIECLFLQDRVAQLLLINLGWFRGEAEELIEALWESVEQIESEDEDLWRTVKALRKRCDDGLQILKEHDLSSAMQSEEVTYEDRCE</sequence>
<gene>
    <name evidence="1" type="ORF">QIS74_08455</name>
</gene>
<organism evidence="1 2">
    <name type="scientific">Colletotrichum tabaci</name>
    <dbReference type="NCBI Taxonomy" id="1209068"/>
    <lineage>
        <taxon>Eukaryota</taxon>
        <taxon>Fungi</taxon>
        <taxon>Dikarya</taxon>
        <taxon>Ascomycota</taxon>
        <taxon>Pezizomycotina</taxon>
        <taxon>Sordariomycetes</taxon>
        <taxon>Hypocreomycetidae</taxon>
        <taxon>Glomerellales</taxon>
        <taxon>Glomerellaceae</taxon>
        <taxon>Colletotrichum</taxon>
        <taxon>Colletotrichum destructivum species complex</taxon>
    </lineage>
</organism>
<dbReference type="AlphaFoldDB" id="A0AAV9TB04"/>
<dbReference type="InterPro" id="IPR011990">
    <property type="entry name" value="TPR-like_helical_dom_sf"/>
</dbReference>
<accession>A0AAV9TB04</accession>
<keyword evidence="2" id="KW-1185">Reference proteome</keyword>
<protein>
    <submittedName>
        <fullName evidence="1">Uncharacterized protein</fullName>
    </submittedName>
</protein>
<dbReference type="Proteomes" id="UP001327957">
    <property type="component" value="Unassembled WGS sequence"/>
</dbReference>